<proteinExistence type="predicted"/>
<evidence type="ECO:0000313" key="1">
    <source>
        <dbReference type="EMBL" id="QDQ74236.1"/>
    </source>
</evidence>
<reference evidence="1 2" key="1">
    <citation type="submission" date="2019-07" db="EMBL/GenBank/DDBJ databases">
        <title>Lysobacter weifangensis sp. nov., isolated from bensulfuron-methyl contaminated farmland soil.</title>
        <authorList>
            <person name="Zhao H."/>
        </authorList>
    </citation>
    <scope>NUCLEOTIDE SEQUENCE [LARGE SCALE GENOMIC DNA]</scope>
    <source>
        <strain evidence="1 2">CC-Bw-6</strain>
    </source>
</reference>
<dbReference type="AlphaFoldDB" id="A0A516V6S5"/>
<evidence type="ECO:0000313" key="2">
    <source>
        <dbReference type="Proteomes" id="UP000315891"/>
    </source>
</evidence>
<keyword evidence="2" id="KW-1185">Reference proteome</keyword>
<gene>
    <name evidence="1" type="ORF">FNZ56_10250</name>
</gene>
<organism evidence="1 2">
    <name type="scientific">Pseudoluteimonas lycopersici</name>
    <dbReference type="NCBI Taxonomy" id="1324796"/>
    <lineage>
        <taxon>Bacteria</taxon>
        <taxon>Pseudomonadati</taxon>
        <taxon>Pseudomonadota</taxon>
        <taxon>Gammaproteobacteria</taxon>
        <taxon>Lysobacterales</taxon>
        <taxon>Lysobacteraceae</taxon>
        <taxon>Pseudoluteimonas</taxon>
    </lineage>
</organism>
<dbReference type="Pfam" id="PF14114">
    <property type="entry name" value="DUF4286"/>
    <property type="match status" value="1"/>
</dbReference>
<dbReference type="Proteomes" id="UP000315891">
    <property type="component" value="Chromosome"/>
</dbReference>
<sequence length="159" mass="17491">MDGAVSADHAEARVPAGLVHDPGEVLRARFLLLHPAQHRYCLHRAAQPGVDVSMPAGLVYEVNLEVEDAVAAEYRDWLRGHVAEILALPGFLGATLSEVLDPAPPAGFAGLCVQYRLENEAAYATYLRDHAPRMRADGQARFGGRFRASRRVLHPFEER</sequence>
<name>A0A516V6S5_9GAMM</name>
<accession>A0A516V6S5</accession>
<dbReference type="EMBL" id="CP041742">
    <property type="protein sequence ID" value="QDQ74236.1"/>
    <property type="molecule type" value="Genomic_DNA"/>
</dbReference>
<dbReference type="InterPro" id="IPR025563">
    <property type="entry name" value="DUF4286"/>
</dbReference>
<dbReference type="OrthoDB" id="34442at2"/>
<protein>
    <submittedName>
        <fullName evidence="1">DUF4286 family protein</fullName>
    </submittedName>
</protein>